<organism evidence="1">
    <name type="scientific">Haemonchus placei</name>
    <name type="common">Barber's pole worm</name>
    <dbReference type="NCBI Taxonomy" id="6290"/>
    <lineage>
        <taxon>Eukaryota</taxon>
        <taxon>Metazoa</taxon>
        <taxon>Ecdysozoa</taxon>
        <taxon>Nematoda</taxon>
        <taxon>Chromadorea</taxon>
        <taxon>Rhabditida</taxon>
        <taxon>Rhabditina</taxon>
        <taxon>Rhabditomorpha</taxon>
        <taxon>Strongyloidea</taxon>
        <taxon>Trichostrongylidae</taxon>
        <taxon>Haemonchus</taxon>
    </lineage>
</organism>
<dbReference type="AlphaFoldDB" id="A0A158QPP6"/>
<accession>A0A158QPP6</accession>
<reference evidence="1" key="1">
    <citation type="submission" date="2016-04" db="UniProtKB">
        <authorList>
            <consortium name="WormBaseParasite"/>
        </authorList>
    </citation>
    <scope>IDENTIFICATION</scope>
</reference>
<name>A0A158QPP6_HAEPC</name>
<evidence type="ECO:0000313" key="1">
    <source>
        <dbReference type="WBParaSite" id="HPLM_0001306501-mRNA-1"/>
    </source>
</evidence>
<dbReference type="WBParaSite" id="HPLM_0001306501-mRNA-1">
    <property type="protein sequence ID" value="HPLM_0001306501-mRNA-1"/>
    <property type="gene ID" value="HPLM_0001306501"/>
</dbReference>
<protein>
    <submittedName>
        <fullName evidence="1">NR LBD domain-containing protein</fullName>
    </submittedName>
</protein>
<proteinExistence type="predicted"/>
<sequence length="236" mass="26410">LNLLKPCSPKAQLLQYRLRTFFTFLGRSELPLITPLSMQPICLQEGNLIFFNFMLFVIVRAGRPENINFSRKKFCSICQVFNVQHKNLPLLQDVHRTTWGNERFSIEVLFTMAHILTSRAPENSLTICGSVNCSWITRPPAVVITGAPWHISTSSSTDPMTVISLQVELLCWISQSGQRFLRKAISLGGISGLFFTTIIDSTSSNFTNSGNSRTCNRALFTIVMAGCPSLQGRTSR</sequence>